<name>A0A0R3WTT7_HYDTA</name>
<keyword evidence="2" id="KW-1185">Reference proteome</keyword>
<protein>
    <submittedName>
        <fullName evidence="3">Thioredoxin-like_fold domain-containing protein</fullName>
    </submittedName>
</protein>
<dbReference type="Proteomes" id="UP000274429">
    <property type="component" value="Unassembled WGS sequence"/>
</dbReference>
<reference evidence="3" key="1">
    <citation type="submission" date="2017-02" db="UniProtKB">
        <authorList>
            <consortium name="WormBaseParasite"/>
        </authorList>
    </citation>
    <scope>IDENTIFICATION</scope>
</reference>
<proteinExistence type="predicted"/>
<dbReference type="OrthoDB" id="6231442at2759"/>
<organism evidence="3">
    <name type="scientific">Hydatigena taeniaeformis</name>
    <name type="common">Feline tapeworm</name>
    <name type="synonym">Taenia taeniaeformis</name>
    <dbReference type="NCBI Taxonomy" id="6205"/>
    <lineage>
        <taxon>Eukaryota</taxon>
        <taxon>Metazoa</taxon>
        <taxon>Spiralia</taxon>
        <taxon>Lophotrochozoa</taxon>
        <taxon>Platyhelminthes</taxon>
        <taxon>Cestoda</taxon>
        <taxon>Eucestoda</taxon>
        <taxon>Cyclophyllidea</taxon>
        <taxon>Taeniidae</taxon>
        <taxon>Hydatigera</taxon>
    </lineage>
</organism>
<dbReference type="WBParaSite" id="TTAC_0000417701-mRNA-1">
    <property type="protein sequence ID" value="TTAC_0000417701-mRNA-1"/>
    <property type="gene ID" value="TTAC_0000417701"/>
</dbReference>
<evidence type="ECO:0000313" key="3">
    <source>
        <dbReference type="WBParaSite" id="TTAC_0000417701-mRNA-1"/>
    </source>
</evidence>
<evidence type="ECO:0000313" key="1">
    <source>
        <dbReference type="EMBL" id="VDM24329.1"/>
    </source>
</evidence>
<dbReference type="AlphaFoldDB" id="A0A0R3WTT7"/>
<dbReference type="EMBL" id="UYWX01003810">
    <property type="protein sequence ID" value="VDM24329.1"/>
    <property type="molecule type" value="Genomic_DNA"/>
</dbReference>
<accession>A0A0R3WTT7</accession>
<gene>
    <name evidence="1" type="ORF">TTAC_LOCUS4162</name>
</gene>
<evidence type="ECO:0000313" key="2">
    <source>
        <dbReference type="Proteomes" id="UP000274429"/>
    </source>
</evidence>
<sequence length="100" mass="11266">MELKYTRSGELDFFKNAYEVGSHGRLLFKVYFNAKPEVIAIKTDKNEQIVWPQSLELVGGFIPLRIQATITSNDVVPSSRVREDSGHPVFEGAAEVFGYD</sequence>
<reference evidence="1 2" key="2">
    <citation type="submission" date="2018-11" db="EMBL/GenBank/DDBJ databases">
        <authorList>
            <consortium name="Pathogen Informatics"/>
        </authorList>
    </citation>
    <scope>NUCLEOTIDE SEQUENCE [LARGE SCALE GENOMIC DNA]</scope>
</reference>
<dbReference type="STRING" id="6205.A0A0R3WTT7"/>